<feature type="region of interest" description="Disordered" evidence="5">
    <location>
        <begin position="650"/>
        <end position="675"/>
    </location>
</feature>
<evidence type="ECO:0000256" key="1">
    <source>
        <dbReference type="ARBA" id="ARBA00022485"/>
    </source>
</evidence>
<dbReference type="EMBL" id="JBIHMM010000002">
    <property type="protein sequence ID" value="MFH0254245.1"/>
    <property type="molecule type" value="Genomic_DNA"/>
</dbReference>
<dbReference type="PANTHER" id="PTHR43687:SF4">
    <property type="entry name" value="BLR5484 PROTEIN"/>
    <property type="match status" value="1"/>
</dbReference>
<keyword evidence="8" id="KW-1185">Reference proteome</keyword>
<sequence length="675" mass="69221">MSQPSASRTILTCTCEDTMAPDGAALAKAGCGGDAPARQLCRANLATFRAALAEGLPVTVACTQEAPLFAEIAGAEAPDVPLAFANIRETAGWTAEAKASGPKMAAMIAAAGIAPAPFGITTLESGGVTLILGRDEVALEVAARLESQLDITVLLAPGSKVAPPRETRFPVLQGKIGGATGHLGAFVLTVDSYAVPAPSSREVLRFGGARDGATSRADLVIDLTGGTPLFAAHDLRPGYLRADPRDPRAVADLVAEAGQMVGTFDKPVYIDFAADLCAHSRNGITGCTRCLPLCPTGAITPDGDSVSIDPAICAGCGQCAAACPTGAATYALPGPDTTVLQLRAALKAWHAAGGKSAPVVLLHDGDHGTPLIDASGRFGRGLPAHVIPLAVNEITQVGPEILAAALAYGAGGVALLGRAKPLHDMDGLAASLTLVNEVAEALGHGTARLIETDDPDALEAALAELPRSPLHKAPASFLPPADKRGLLVAAFAEMQRSAPQPAEVIPLAAGAPFGAIVVDAEACTLCQACTGVCPTGALLDNPDAPMLRFAESACVQCGLCAATCPENAITLEPQIDVAAWDAPRRILHEEEPFCCAKCGAAFATRSAIERIQSKLSDHWMFTGDGGAARLGMLEMCENCRVEEVVTQGFDPHGAEPRKVRTSKDYPAPEAPGKLN</sequence>
<feature type="domain" description="4Fe-4S ferredoxin-type" evidence="6">
    <location>
        <begin position="545"/>
        <end position="574"/>
    </location>
</feature>
<reference evidence="7 8" key="1">
    <citation type="submission" date="2024-10" db="EMBL/GenBank/DDBJ databases">
        <authorList>
            <person name="Yang X.-N."/>
        </authorList>
    </citation>
    <scope>NUCLEOTIDE SEQUENCE [LARGE SCALE GENOMIC DNA]</scope>
    <source>
        <strain evidence="7 8">CAU 1059</strain>
    </source>
</reference>
<organism evidence="7 8">
    <name type="scientific">Roseovarius aquimarinus</name>
    <dbReference type="NCBI Taxonomy" id="1229156"/>
    <lineage>
        <taxon>Bacteria</taxon>
        <taxon>Pseudomonadati</taxon>
        <taxon>Pseudomonadota</taxon>
        <taxon>Alphaproteobacteria</taxon>
        <taxon>Rhodobacterales</taxon>
        <taxon>Roseobacteraceae</taxon>
        <taxon>Roseovarius</taxon>
    </lineage>
</organism>
<dbReference type="Gene3D" id="3.30.70.3270">
    <property type="match status" value="1"/>
</dbReference>
<feature type="compositionally biased region" description="Basic and acidic residues" evidence="5">
    <location>
        <begin position="652"/>
        <end position="663"/>
    </location>
</feature>
<dbReference type="InterPro" id="IPR017896">
    <property type="entry name" value="4Fe4S_Fe-S-bd"/>
</dbReference>
<name>A0ABW7I9V5_9RHOB</name>
<comment type="caution">
    <text evidence="7">The sequence shown here is derived from an EMBL/GenBank/DDBJ whole genome shotgun (WGS) entry which is preliminary data.</text>
</comment>
<dbReference type="InterPro" id="IPR050572">
    <property type="entry name" value="Fe-S_Ferredoxin"/>
</dbReference>
<keyword evidence="3" id="KW-0408">Iron</keyword>
<dbReference type="PROSITE" id="PS00198">
    <property type="entry name" value="4FE4S_FER_1"/>
    <property type="match status" value="2"/>
</dbReference>
<keyword evidence="4" id="KW-0411">Iron-sulfur</keyword>
<keyword evidence="2" id="KW-0479">Metal-binding</keyword>
<dbReference type="RefSeq" id="WP_377170273.1">
    <property type="nucleotide sequence ID" value="NZ_JBHTJC010000002.1"/>
</dbReference>
<evidence type="ECO:0000313" key="7">
    <source>
        <dbReference type="EMBL" id="MFH0254245.1"/>
    </source>
</evidence>
<dbReference type="InterPro" id="IPR017900">
    <property type="entry name" value="4Fe4S_Fe_S_CS"/>
</dbReference>
<evidence type="ECO:0000256" key="4">
    <source>
        <dbReference type="ARBA" id="ARBA00023014"/>
    </source>
</evidence>
<accession>A0ABW7I9V5</accession>
<evidence type="ECO:0000256" key="5">
    <source>
        <dbReference type="SAM" id="MobiDB-lite"/>
    </source>
</evidence>
<dbReference type="PROSITE" id="PS51379">
    <property type="entry name" value="4FE4S_FER_2"/>
    <property type="match status" value="3"/>
</dbReference>
<evidence type="ECO:0000256" key="2">
    <source>
        <dbReference type="ARBA" id="ARBA00022723"/>
    </source>
</evidence>
<evidence type="ECO:0000313" key="8">
    <source>
        <dbReference type="Proteomes" id="UP001607157"/>
    </source>
</evidence>
<evidence type="ECO:0000256" key="3">
    <source>
        <dbReference type="ARBA" id="ARBA00023004"/>
    </source>
</evidence>
<feature type="domain" description="4Fe-4S ferredoxin-type" evidence="6">
    <location>
        <begin position="304"/>
        <end position="333"/>
    </location>
</feature>
<dbReference type="Pfam" id="PF13187">
    <property type="entry name" value="Fer4_9"/>
    <property type="match status" value="1"/>
</dbReference>
<feature type="domain" description="4Fe-4S ferredoxin-type" evidence="6">
    <location>
        <begin position="514"/>
        <end position="543"/>
    </location>
</feature>
<evidence type="ECO:0000259" key="6">
    <source>
        <dbReference type="PROSITE" id="PS51379"/>
    </source>
</evidence>
<dbReference type="SUPFAM" id="SSF54862">
    <property type="entry name" value="4Fe-4S ferredoxins"/>
    <property type="match status" value="1"/>
</dbReference>
<gene>
    <name evidence="7" type="ORF">ACGRVM_10090</name>
</gene>
<proteinExistence type="predicted"/>
<dbReference type="Gene3D" id="3.30.70.20">
    <property type="match status" value="2"/>
</dbReference>
<protein>
    <submittedName>
        <fullName evidence="7">4Fe-4S dicluster domain-containing protein</fullName>
    </submittedName>
</protein>
<dbReference type="Pfam" id="PF12838">
    <property type="entry name" value="Fer4_7"/>
    <property type="match status" value="1"/>
</dbReference>
<dbReference type="PANTHER" id="PTHR43687">
    <property type="entry name" value="ADENYLYLSULFATE REDUCTASE, BETA SUBUNIT"/>
    <property type="match status" value="1"/>
</dbReference>
<keyword evidence="1" id="KW-0004">4Fe-4S</keyword>
<dbReference type="Proteomes" id="UP001607157">
    <property type="component" value="Unassembled WGS sequence"/>
</dbReference>